<dbReference type="InterPro" id="IPR007712">
    <property type="entry name" value="RelE/ParE_toxin"/>
</dbReference>
<evidence type="ECO:0000313" key="3">
    <source>
        <dbReference type="Proteomes" id="UP001580346"/>
    </source>
</evidence>
<keyword evidence="1" id="KW-1277">Toxin-antitoxin system</keyword>
<name>A0ABV5B070_9BACL</name>
<dbReference type="Proteomes" id="UP001580346">
    <property type="component" value="Unassembled WGS sequence"/>
</dbReference>
<dbReference type="Gene3D" id="3.30.2310.20">
    <property type="entry name" value="RelE-like"/>
    <property type="match status" value="1"/>
</dbReference>
<evidence type="ECO:0000256" key="1">
    <source>
        <dbReference type="ARBA" id="ARBA00022649"/>
    </source>
</evidence>
<organism evidence="2 3">
    <name type="scientific">Paenibacillus enshidis</name>
    <dbReference type="NCBI Taxonomy" id="1458439"/>
    <lineage>
        <taxon>Bacteria</taxon>
        <taxon>Bacillati</taxon>
        <taxon>Bacillota</taxon>
        <taxon>Bacilli</taxon>
        <taxon>Bacillales</taxon>
        <taxon>Paenibacillaceae</taxon>
        <taxon>Paenibacillus</taxon>
    </lineage>
</organism>
<gene>
    <name evidence="2" type="ORF">ACE41H_24210</name>
</gene>
<reference evidence="2 3" key="1">
    <citation type="submission" date="2024-09" db="EMBL/GenBank/DDBJ databases">
        <title>Paenibacillus zeirhizospherea sp. nov., isolated from surface of the maize (Zea mays) roots in a horticulture field, Hungary.</title>
        <authorList>
            <person name="Marton D."/>
            <person name="Farkas M."/>
            <person name="Bedics A."/>
            <person name="Toth E."/>
            <person name="Tancsics A."/>
            <person name="Boka K."/>
            <person name="Maroti G."/>
            <person name="Kriszt B."/>
            <person name="Cserhati M."/>
        </authorList>
    </citation>
    <scope>NUCLEOTIDE SEQUENCE [LARGE SCALE GENOMIC DNA]</scope>
    <source>
        <strain evidence="2 3">KCTC 33519</strain>
    </source>
</reference>
<sequence length="64" mass="7233">MQERIAHGLQGLLVIPPTGDIKRMKGSIGLYRLRIGALRILFEINHDEKVVYIQAIDSRGGIYK</sequence>
<dbReference type="SUPFAM" id="SSF143011">
    <property type="entry name" value="RelE-like"/>
    <property type="match status" value="1"/>
</dbReference>
<keyword evidence="3" id="KW-1185">Reference proteome</keyword>
<proteinExistence type="predicted"/>
<accession>A0ABV5B070</accession>
<dbReference type="Pfam" id="PF05016">
    <property type="entry name" value="ParE_toxin"/>
    <property type="match status" value="1"/>
</dbReference>
<dbReference type="EMBL" id="JBHHMI010000043">
    <property type="protein sequence ID" value="MFB5269863.1"/>
    <property type="molecule type" value="Genomic_DNA"/>
</dbReference>
<evidence type="ECO:0000313" key="2">
    <source>
        <dbReference type="EMBL" id="MFB5269863.1"/>
    </source>
</evidence>
<dbReference type="InterPro" id="IPR035093">
    <property type="entry name" value="RelE/ParE_toxin_dom_sf"/>
</dbReference>
<dbReference type="RefSeq" id="WP_375358141.1">
    <property type="nucleotide sequence ID" value="NZ_JBHHMI010000043.1"/>
</dbReference>
<comment type="caution">
    <text evidence="2">The sequence shown here is derived from an EMBL/GenBank/DDBJ whole genome shotgun (WGS) entry which is preliminary data.</text>
</comment>
<protein>
    <submittedName>
        <fullName evidence="2">Type II toxin-antitoxin system RelE/ParE family toxin</fullName>
    </submittedName>
</protein>